<evidence type="ECO:0000313" key="5">
    <source>
        <dbReference type="EMBL" id="MDA0565470.1"/>
    </source>
</evidence>
<dbReference type="GO" id="GO:0019808">
    <property type="term" value="F:polyamine binding"/>
    <property type="evidence" value="ECO:0007669"/>
    <property type="project" value="InterPro"/>
</dbReference>
<reference evidence="5" key="1">
    <citation type="submission" date="2021-10" db="EMBL/GenBank/DDBJ databases">
        <title>Streptomonospora sp. nov., isolated from mangrove soil.</title>
        <authorList>
            <person name="Chen X."/>
            <person name="Ge X."/>
            <person name="Liu W."/>
        </authorList>
    </citation>
    <scope>NUCLEOTIDE SEQUENCE</scope>
    <source>
        <strain evidence="5">S1-112</strain>
    </source>
</reference>
<keyword evidence="4" id="KW-0574">Periplasm</keyword>
<evidence type="ECO:0000313" key="6">
    <source>
        <dbReference type="Proteomes" id="UP001140076"/>
    </source>
</evidence>
<comment type="subcellular location">
    <subcellularLocation>
        <location evidence="1">Periplasm</location>
    </subcellularLocation>
</comment>
<evidence type="ECO:0000256" key="2">
    <source>
        <dbReference type="ARBA" id="ARBA00022448"/>
    </source>
</evidence>
<dbReference type="SUPFAM" id="SSF53850">
    <property type="entry name" value="Periplasmic binding protein-like II"/>
    <property type="match status" value="1"/>
</dbReference>
<dbReference type="CDD" id="cd13590">
    <property type="entry name" value="PBP2_PotD_PotF_like"/>
    <property type="match status" value="1"/>
</dbReference>
<sequence>MTPRPHPARAALARGLTRRRVSRRTALGLTGLSAAGLALSACGVQGQGGNQPAAEDFWAGKESNGRLDFANWPLYMDPGKPELAAFTEETGIRVDYDEAIQDNPTFFGKIQPMLAQGEPIGYDLIVLTNGIELTKLIELGYLAPLDHDRLPNFAENAGRIYKHTAYDSGNRHTVPYASGITGIAYNPDYVDREITAIADLWDPAFEGKVGMMADPQELANFGLLRIGVAPADSTEEDWAAAADALEEQRDLGLVRRYYSQDYIQPLSSGDIWMSMAWSGDIFQQNAEQGTNLRFVVPEEGGTLWSDNMMIPYTAPNPVDAIMLMDFLYDAEVAADLTEYITYIPPVPRARDILARRAEEAEGEERELLEQVVGSPLVFPSEADYDKLHNYVSVTTENEESFSPLFLAVSQS</sequence>
<dbReference type="InterPro" id="IPR006059">
    <property type="entry name" value="SBP"/>
</dbReference>
<name>A0A9X3SG12_9ACTN</name>
<dbReference type="PRINTS" id="PR00909">
    <property type="entry name" value="SPERMDNBNDNG"/>
</dbReference>
<protein>
    <submittedName>
        <fullName evidence="5">Spermidine/putrescine ABC transporter substrate-binding protein</fullName>
    </submittedName>
</protein>
<dbReference type="InterPro" id="IPR001188">
    <property type="entry name" value="Sperm_putr-bd"/>
</dbReference>
<gene>
    <name evidence="5" type="ORF">LG943_14260</name>
</gene>
<evidence type="ECO:0000256" key="3">
    <source>
        <dbReference type="ARBA" id="ARBA00022729"/>
    </source>
</evidence>
<dbReference type="GO" id="GO:0015846">
    <property type="term" value="P:polyamine transport"/>
    <property type="evidence" value="ECO:0007669"/>
    <property type="project" value="InterPro"/>
</dbReference>
<dbReference type="AlphaFoldDB" id="A0A9X3SG12"/>
<dbReference type="Proteomes" id="UP001140076">
    <property type="component" value="Unassembled WGS sequence"/>
</dbReference>
<keyword evidence="3" id="KW-0732">Signal</keyword>
<dbReference type="RefSeq" id="WP_270072745.1">
    <property type="nucleotide sequence ID" value="NZ_JAJAQC010000021.1"/>
</dbReference>
<organism evidence="5 6">
    <name type="scientific">Streptomonospora mangrovi</name>
    <dbReference type="NCBI Taxonomy" id="2883123"/>
    <lineage>
        <taxon>Bacteria</taxon>
        <taxon>Bacillati</taxon>
        <taxon>Actinomycetota</taxon>
        <taxon>Actinomycetes</taxon>
        <taxon>Streptosporangiales</taxon>
        <taxon>Nocardiopsidaceae</taxon>
        <taxon>Streptomonospora</taxon>
    </lineage>
</organism>
<dbReference type="PROSITE" id="PS51318">
    <property type="entry name" value="TAT"/>
    <property type="match status" value="1"/>
</dbReference>
<dbReference type="EMBL" id="JAJAQC010000021">
    <property type="protein sequence ID" value="MDA0565470.1"/>
    <property type="molecule type" value="Genomic_DNA"/>
</dbReference>
<dbReference type="PANTHER" id="PTHR30222">
    <property type="entry name" value="SPERMIDINE/PUTRESCINE-BINDING PERIPLASMIC PROTEIN"/>
    <property type="match status" value="1"/>
</dbReference>
<dbReference type="InterPro" id="IPR006311">
    <property type="entry name" value="TAT_signal"/>
</dbReference>
<accession>A0A9X3SG12</accession>
<proteinExistence type="predicted"/>
<dbReference type="PANTHER" id="PTHR30222:SF17">
    <property type="entry name" value="SPERMIDINE_PUTRESCINE-BINDING PERIPLASMIC PROTEIN"/>
    <property type="match status" value="1"/>
</dbReference>
<dbReference type="Gene3D" id="3.40.190.10">
    <property type="entry name" value="Periplasmic binding protein-like II"/>
    <property type="match status" value="2"/>
</dbReference>
<keyword evidence="6" id="KW-1185">Reference proteome</keyword>
<evidence type="ECO:0000256" key="1">
    <source>
        <dbReference type="ARBA" id="ARBA00004418"/>
    </source>
</evidence>
<dbReference type="Pfam" id="PF13416">
    <property type="entry name" value="SBP_bac_8"/>
    <property type="match status" value="1"/>
</dbReference>
<evidence type="ECO:0000256" key="4">
    <source>
        <dbReference type="ARBA" id="ARBA00022764"/>
    </source>
</evidence>
<dbReference type="GO" id="GO:0042597">
    <property type="term" value="C:periplasmic space"/>
    <property type="evidence" value="ECO:0007669"/>
    <property type="project" value="UniProtKB-SubCell"/>
</dbReference>
<keyword evidence="2" id="KW-0813">Transport</keyword>
<comment type="caution">
    <text evidence="5">The sequence shown here is derived from an EMBL/GenBank/DDBJ whole genome shotgun (WGS) entry which is preliminary data.</text>
</comment>